<evidence type="ECO:0008006" key="8">
    <source>
        <dbReference type="Google" id="ProtNLM"/>
    </source>
</evidence>
<dbReference type="EMBL" id="JAAMOB010000009">
    <property type="protein sequence ID" value="KAF4108663.1"/>
    <property type="molecule type" value="Genomic_DNA"/>
</dbReference>
<dbReference type="PANTHER" id="PTHR11746">
    <property type="entry name" value="O-METHYLTRANSFERASE"/>
    <property type="match status" value="1"/>
</dbReference>
<evidence type="ECO:0000259" key="4">
    <source>
        <dbReference type="Pfam" id="PF00891"/>
    </source>
</evidence>
<evidence type="ECO:0000256" key="2">
    <source>
        <dbReference type="ARBA" id="ARBA00022679"/>
    </source>
</evidence>
<dbReference type="InterPro" id="IPR029063">
    <property type="entry name" value="SAM-dependent_MTases_sf"/>
</dbReference>
<dbReference type="Gene3D" id="3.40.50.150">
    <property type="entry name" value="Vaccinia Virus protein VP39"/>
    <property type="match status" value="2"/>
</dbReference>
<dbReference type="GO" id="GO:0046983">
    <property type="term" value="F:protein dimerization activity"/>
    <property type="evidence" value="ECO:0007669"/>
    <property type="project" value="InterPro"/>
</dbReference>
<dbReference type="Gene3D" id="1.10.10.10">
    <property type="entry name" value="Winged helix-like DNA-binding domain superfamily/Winged helix DNA-binding domain"/>
    <property type="match status" value="1"/>
</dbReference>
<evidence type="ECO:0000313" key="6">
    <source>
        <dbReference type="EMBL" id="KAF4108663.1"/>
    </source>
</evidence>
<dbReference type="InterPro" id="IPR016461">
    <property type="entry name" value="COMT-like"/>
</dbReference>
<reference evidence="6 7" key="1">
    <citation type="submission" date="2020-04" db="EMBL/GenBank/DDBJ databases">
        <title>Chromosome-level genome assembly of a cyprinid fish Onychostoma macrolepis by integration of Nanopore Sequencing, Bionano and Hi-C technology.</title>
        <authorList>
            <person name="Wang D."/>
        </authorList>
    </citation>
    <scope>NUCLEOTIDE SEQUENCE [LARGE SCALE GENOMIC DNA]</scope>
    <source>
        <strain evidence="6">SWU-2019</strain>
        <tissue evidence="6">Muscle</tissue>
    </source>
</reference>
<dbReference type="InterPro" id="IPR012967">
    <property type="entry name" value="COMT_dimerisation"/>
</dbReference>
<feature type="domain" description="O-methyltransferase dimerisation" evidence="5">
    <location>
        <begin position="1"/>
        <end position="78"/>
    </location>
</feature>
<dbReference type="Pfam" id="PF08100">
    <property type="entry name" value="Dimerisation"/>
    <property type="match status" value="1"/>
</dbReference>
<dbReference type="InterPro" id="IPR036390">
    <property type="entry name" value="WH_DNA-bd_sf"/>
</dbReference>
<gene>
    <name evidence="6" type="ORF">G5714_009736</name>
</gene>
<evidence type="ECO:0000256" key="1">
    <source>
        <dbReference type="ARBA" id="ARBA00022603"/>
    </source>
</evidence>
<organism evidence="6 7">
    <name type="scientific">Onychostoma macrolepis</name>
    <dbReference type="NCBI Taxonomy" id="369639"/>
    <lineage>
        <taxon>Eukaryota</taxon>
        <taxon>Metazoa</taxon>
        <taxon>Chordata</taxon>
        <taxon>Craniata</taxon>
        <taxon>Vertebrata</taxon>
        <taxon>Euteleostomi</taxon>
        <taxon>Actinopterygii</taxon>
        <taxon>Neopterygii</taxon>
        <taxon>Teleostei</taxon>
        <taxon>Ostariophysi</taxon>
        <taxon>Cypriniformes</taxon>
        <taxon>Cyprinidae</taxon>
        <taxon>Acrossocheilinae</taxon>
        <taxon>Onychostoma</taxon>
    </lineage>
</organism>
<feature type="domain" description="O-methyltransferase C-terminal" evidence="4">
    <location>
        <begin position="217"/>
        <end position="270"/>
    </location>
</feature>
<dbReference type="GO" id="GO:0008171">
    <property type="term" value="F:O-methyltransferase activity"/>
    <property type="evidence" value="ECO:0007669"/>
    <property type="project" value="InterPro"/>
</dbReference>
<feature type="domain" description="O-methyltransferase C-terminal" evidence="4">
    <location>
        <begin position="101"/>
        <end position="198"/>
    </location>
</feature>
<sequence length="289" mass="32116">MEGFLVSKTLFSACELGVFERLQGSQLSASDLALALGCSEDGTERLLNTCVSLELLTTNTDPHGTVLYSNTEMSSMFLIKSSPTSLYQSIEYSSRTIYLCWHHLSDAVREGKNQYEKAFGVKSEDLFEAMYRSEEEMVKFMHLMNSIWNICGRDVITAFDLSPFRCICDLGGCSGALAKQCVSAFPESTVTIFDLPKVEVCCWWRFCCMRITVCVCVCAGGGVLLVEVLLYEDNSGPLTAQLYSLNMLVQTEGRERKASDYSRLLSSAGFTHIQIHNTGKIYDAILACK</sequence>
<keyword evidence="3" id="KW-0949">S-adenosyl-L-methionine</keyword>
<proteinExistence type="predicted"/>
<protein>
    <recommendedName>
        <fullName evidence="8">Acetylserotonin O-methyltransferase</fullName>
    </recommendedName>
</protein>
<dbReference type="InterPro" id="IPR036388">
    <property type="entry name" value="WH-like_DNA-bd_sf"/>
</dbReference>
<keyword evidence="2" id="KW-0808">Transferase</keyword>
<dbReference type="FunFam" id="1.10.10.10:FF:000358">
    <property type="entry name" value="Acetylserotonin O-methyltransferase"/>
    <property type="match status" value="1"/>
</dbReference>
<dbReference type="Proteomes" id="UP000579812">
    <property type="component" value="Unassembled WGS sequence"/>
</dbReference>
<dbReference type="SUPFAM" id="SSF53335">
    <property type="entry name" value="S-adenosyl-L-methionine-dependent methyltransferases"/>
    <property type="match status" value="1"/>
</dbReference>
<dbReference type="SUPFAM" id="SSF46785">
    <property type="entry name" value="Winged helix' DNA-binding domain"/>
    <property type="match status" value="1"/>
</dbReference>
<dbReference type="AlphaFoldDB" id="A0A7J6CQ52"/>
<evidence type="ECO:0000313" key="7">
    <source>
        <dbReference type="Proteomes" id="UP000579812"/>
    </source>
</evidence>
<dbReference type="Pfam" id="PF00891">
    <property type="entry name" value="Methyltransf_2"/>
    <property type="match status" value="2"/>
</dbReference>
<dbReference type="PROSITE" id="PS51683">
    <property type="entry name" value="SAM_OMT_II"/>
    <property type="match status" value="1"/>
</dbReference>
<accession>A0A7J6CQ52</accession>
<dbReference type="GO" id="GO:0032259">
    <property type="term" value="P:methylation"/>
    <property type="evidence" value="ECO:0007669"/>
    <property type="project" value="UniProtKB-KW"/>
</dbReference>
<evidence type="ECO:0000256" key="3">
    <source>
        <dbReference type="ARBA" id="ARBA00022691"/>
    </source>
</evidence>
<evidence type="ECO:0000259" key="5">
    <source>
        <dbReference type="Pfam" id="PF08100"/>
    </source>
</evidence>
<dbReference type="InterPro" id="IPR001077">
    <property type="entry name" value="COMT_C"/>
</dbReference>
<keyword evidence="1" id="KW-0489">Methyltransferase</keyword>
<keyword evidence="7" id="KW-1185">Reference proteome</keyword>
<name>A0A7J6CQ52_9TELE</name>
<comment type="caution">
    <text evidence="6">The sequence shown here is derived from an EMBL/GenBank/DDBJ whole genome shotgun (WGS) entry which is preliminary data.</text>
</comment>